<dbReference type="SMART" id="SM00028">
    <property type="entry name" value="TPR"/>
    <property type="match status" value="3"/>
</dbReference>
<dbReference type="AlphaFoldDB" id="A0A2M9ZA24"/>
<dbReference type="InterPro" id="IPR011990">
    <property type="entry name" value="TPR-like_helical_dom_sf"/>
</dbReference>
<evidence type="ECO:0000313" key="2">
    <source>
        <dbReference type="Proteomes" id="UP000231912"/>
    </source>
</evidence>
<dbReference type="EMBL" id="NPDT01000006">
    <property type="protein sequence ID" value="PJZ65212.1"/>
    <property type="molecule type" value="Genomic_DNA"/>
</dbReference>
<dbReference type="InterPro" id="IPR019734">
    <property type="entry name" value="TPR_rpt"/>
</dbReference>
<accession>A0A2M9ZA24</accession>
<proteinExistence type="predicted"/>
<reference evidence="1 2" key="1">
    <citation type="submission" date="2017-07" db="EMBL/GenBank/DDBJ databases">
        <title>Leptospira spp. isolated from tropical soils.</title>
        <authorList>
            <person name="Thibeaux R."/>
            <person name="Iraola G."/>
            <person name="Ferres I."/>
            <person name="Bierque E."/>
            <person name="Girault D."/>
            <person name="Soupe-Gilbert M.-E."/>
            <person name="Picardeau M."/>
            <person name="Goarant C."/>
        </authorList>
    </citation>
    <scope>NUCLEOTIDE SEQUENCE [LARGE SCALE GENOMIC DNA]</scope>
    <source>
        <strain evidence="1 2">FH2-C-A2</strain>
    </source>
</reference>
<dbReference type="PROSITE" id="PS51257">
    <property type="entry name" value="PROKAR_LIPOPROTEIN"/>
    <property type="match status" value="1"/>
</dbReference>
<dbReference type="RefSeq" id="WP_100759600.1">
    <property type="nucleotide sequence ID" value="NZ_NPDT01000006.1"/>
</dbReference>
<dbReference type="Pfam" id="PF13181">
    <property type="entry name" value="TPR_8"/>
    <property type="match status" value="1"/>
</dbReference>
<comment type="caution">
    <text evidence="1">The sequence shown here is derived from an EMBL/GenBank/DDBJ whole genome shotgun (WGS) entry which is preliminary data.</text>
</comment>
<organism evidence="1 2">
    <name type="scientific">Leptospira wolffii</name>
    <dbReference type="NCBI Taxonomy" id="409998"/>
    <lineage>
        <taxon>Bacteria</taxon>
        <taxon>Pseudomonadati</taxon>
        <taxon>Spirochaetota</taxon>
        <taxon>Spirochaetia</taxon>
        <taxon>Leptospirales</taxon>
        <taxon>Leptospiraceae</taxon>
        <taxon>Leptospira</taxon>
    </lineage>
</organism>
<sequence>MKTFPLTILLLFVSFGSTFSSCKKGEGKLDADKIGKSEFNQKIEGLLSRAVSEKDPNIKAKLYGEASDLLSEKGDLKRMYETALLGKKENPLQKQCLTSIAEYHFRKGNKEEAKIQLTDLLSRESDFPRANFLFGLILMQSEKPKLARPYFQKAHSVDAENPEYALNWLVSVYESGDRRKALDSISTLTEKFPKYGPLWKNAGLIQEAMGKKKEATLSYETYLQLNENGTDVPAVKKWISNLK</sequence>
<evidence type="ECO:0000313" key="1">
    <source>
        <dbReference type="EMBL" id="PJZ65212.1"/>
    </source>
</evidence>
<name>A0A2M9ZA24_9LEPT</name>
<dbReference type="SUPFAM" id="SSF48452">
    <property type="entry name" value="TPR-like"/>
    <property type="match status" value="1"/>
</dbReference>
<dbReference type="Proteomes" id="UP000231912">
    <property type="component" value="Unassembled WGS sequence"/>
</dbReference>
<gene>
    <name evidence="1" type="ORF">CH371_14965</name>
</gene>
<dbReference type="Gene3D" id="1.25.40.10">
    <property type="entry name" value="Tetratricopeptide repeat domain"/>
    <property type="match status" value="1"/>
</dbReference>
<protein>
    <submittedName>
        <fullName evidence="1">Uncharacterized protein</fullName>
    </submittedName>
</protein>